<evidence type="ECO:0000313" key="2">
    <source>
        <dbReference type="Proteomes" id="UP000014974"/>
    </source>
</evidence>
<protein>
    <submittedName>
        <fullName evidence="1">Uncharacterized protein</fullName>
    </submittedName>
</protein>
<proteinExistence type="predicted"/>
<organism evidence="1 2">
    <name type="scientific">Cyclobacterium qasimii M12-11B</name>
    <dbReference type="NCBI Taxonomy" id="641524"/>
    <lineage>
        <taxon>Bacteria</taxon>
        <taxon>Pseudomonadati</taxon>
        <taxon>Bacteroidota</taxon>
        <taxon>Cytophagia</taxon>
        <taxon>Cytophagales</taxon>
        <taxon>Cyclobacteriaceae</taxon>
        <taxon>Cyclobacterium</taxon>
    </lineage>
</organism>
<dbReference type="STRING" id="641524.ADICYQ_4562"/>
<name>S7WQM3_9BACT</name>
<comment type="caution">
    <text evidence="1">The sequence shown here is derived from an EMBL/GenBank/DDBJ whole genome shotgun (WGS) entry which is preliminary data.</text>
</comment>
<dbReference type="AlphaFoldDB" id="S7WQM3"/>
<sequence>MSIAKPQFIDGLLILKAVPTLGNKSNHKCHLIVNFGITSKTI</sequence>
<dbReference type="EMBL" id="ATNM01000147">
    <property type="protein sequence ID" value="EPR66428.1"/>
    <property type="molecule type" value="Genomic_DNA"/>
</dbReference>
<dbReference type="Proteomes" id="UP000014974">
    <property type="component" value="Unassembled WGS sequence"/>
</dbReference>
<accession>S7WQM3</accession>
<reference evidence="1 2" key="1">
    <citation type="journal article" date="2013" name="Genome Announc.">
        <title>Draft Genome Sequence of Cyclobacterium qasimii Strain M12-11BT, Isolated from Arctic Marine Sediment.</title>
        <authorList>
            <person name="Shivaji S."/>
            <person name="Ara S."/>
            <person name="Singh A."/>
            <person name="Kumar Pinnaka A."/>
        </authorList>
    </citation>
    <scope>NUCLEOTIDE SEQUENCE [LARGE SCALE GENOMIC DNA]</scope>
    <source>
        <strain evidence="1 2">M12-11B</strain>
    </source>
</reference>
<evidence type="ECO:0000313" key="1">
    <source>
        <dbReference type="EMBL" id="EPR66428.1"/>
    </source>
</evidence>
<gene>
    <name evidence="1" type="ORF">ADICYQ_4562</name>
</gene>